<feature type="compositionally biased region" description="Low complexity" evidence="7">
    <location>
        <begin position="61"/>
        <end position="72"/>
    </location>
</feature>
<name>A0A0D6ENQ3_SPOSA</name>
<dbReference type="GO" id="GO:0035269">
    <property type="term" value="P:protein O-linked glycosylation via mannose"/>
    <property type="evidence" value="ECO:0007669"/>
    <property type="project" value="TreeGrafter"/>
</dbReference>
<dbReference type="PANTHER" id="PTHR12270:SF25">
    <property type="entry name" value="GLYCOSYLTRANSFERASE-LIKE PROTEIN LARGE"/>
    <property type="match status" value="1"/>
</dbReference>
<evidence type="ECO:0000256" key="2">
    <source>
        <dbReference type="ARBA" id="ARBA00022692"/>
    </source>
</evidence>
<evidence type="ECO:0000256" key="5">
    <source>
        <dbReference type="ARBA" id="ARBA00023136"/>
    </source>
</evidence>
<feature type="compositionally biased region" description="Low complexity" evidence="7">
    <location>
        <begin position="214"/>
        <end position="226"/>
    </location>
</feature>
<keyword evidence="2" id="KW-0812">Transmembrane</keyword>
<keyword evidence="4" id="KW-1133">Transmembrane helix</keyword>
<accession>A0A0D6ENQ3</accession>
<dbReference type="EMBL" id="CENE01000012">
    <property type="protein sequence ID" value="CEQ41200.1"/>
    <property type="molecule type" value="Genomic_DNA"/>
</dbReference>
<dbReference type="GO" id="GO:0042285">
    <property type="term" value="F:xylosyltransferase activity"/>
    <property type="evidence" value="ECO:0007669"/>
    <property type="project" value="TreeGrafter"/>
</dbReference>
<comment type="subcellular location">
    <subcellularLocation>
        <location evidence="1">Membrane</location>
        <topology evidence="1">Single-pass type II membrane protein</topology>
    </subcellularLocation>
</comment>
<feature type="region of interest" description="Disordered" evidence="7">
    <location>
        <begin position="359"/>
        <end position="379"/>
    </location>
</feature>
<evidence type="ECO:0000313" key="9">
    <source>
        <dbReference type="Proteomes" id="UP000243876"/>
    </source>
</evidence>
<keyword evidence="5" id="KW-0472">Membrane</keyword>
<organism evidence="8 9">
    <name type="scientific">Sporidiobolus salmonicolor</name>
    <name type="common">Yeast-like fungus</name>
    <name type="synonym">Sporobolomyces salmonicolor</name>
    <dbReference type="NCBI Taxonomy" id="5005"/>
    <lineage>
        <taxon>Eukaryota</taxon>
        <taxon>Fungi</taxon>
        <taxon>Dikarya</taxon>
        <taxon>Basidiomycota</taxon>
        <taxon>Pucciniomycotina</taxon>
        <taxon>Microbotryomycetes</taxon>
        <taxon>Sporidiobolales</taxon>
        <taxon>Sporidiobolaceae</taxon>
        <taxon>Sporobolomyces</taxon>
    </lineage>
</organism>
<dbReference type="GO" id="GO:0015020">
    <property type="term" value="F:glucuronosyltransferase activity"/>
    <property type="evidence" value="ECO:0007669"/>
    <property type="project" value="TreeGrafter"/>
</dbReference>
<protein>
    <submittedName>
        <fullName evidence="8">SPOSA6832_02884-mRNA-1:cds</fullName>
    </submittedName>
</protein>
<dbReference type="PANTHER" id="PTHR12270">
    <property type="entry name" value="GLYCOSYLTRANSFERASE-RELATED"/>
    <property type="match status" value="1"/>
</dbReference>
<gene>
    <name evidence="8" type="primary">SPOSA6832_02884</name>
</gene>
<feature type="compositionally biased region" description="Polar residues" evidence="7">
    <location>
        <begin position="104"/>
        <end position="123"/>
    </location>
</feature>
<dbReference type="AlphaFoldDB" id="A0A0D6ENQ3"/>
<evidence type="ECO:0000256" key="6">
    <source>
        <dbReference type="ARBA" id="ARBA00023180"/>
    </source>
</evidence>
<dbReference type="InterPro" id="IPR051292">
    <property type="entry name" value="Xyl/GlcA_transferase"/>
</dbReference>
<dbReference type="GO" id="GO:0016020">
    <property type="term" value="C:membrane"/>
    <property type="evidence" value="ECO:0007669"/>
    <property type="project" value="UniProtKB-SubCell"/>
</dbReference>
<dbReference type="OrthoDB" id="3056235at2759"/>
<reference evidence="9" key="1">
    <citation type="submission" date="2015-02" db="EMBL/GenBank/DDBJ databases">
        <authorList>
            <person name="Gon?alves P."/>
        </authorList>
    </citation>
    <scope>NUCLEOTIDE SEQUENCE [LARGE SCALE GENOMIC DNA]</scope>
</reference>
<keyword evidence="9" id="KW-1185">Reference proteome</keyword>
<feature type="compositionally biased region" description="Low complexity" evidence="7">
    <location>
        <begin position="1"/>
        <end position="14"/>
    </location>
</feature>
<feature type="region of interest" description="Disordered" evidence="7">
    <location>
        <begin position="145"/>
        <end position="291"/>
    </location>
</feature>
<evidence type="ECO:0000256" key="3">
    <source>
        <dbReference type="ARBA" id="ARBA00022968"/>
    </source>
</evidence>
<evidence type="ECO:0000256" key="1">
    <source>
        <dbReference type="ARBA" id="ARBA00004606"/>
    </source>
</evidence>
<evidence type="ECO:0000313" key="8">
    <source>
        <dbReference type="EMBL" id="CEQ41200.1"/>
    </source>
</evidence>
<feature type="compositionally biased region" description="Low complexity" evidence="7">
    <location>
        <begin position="162"/>
        <end position="172"/>
    </location>
</feature>
<evidence type="ECO:0000256" key="4">
    <source>
        <dbReference type="ARBA" id="ARBA00022989"/>
    </source>
</evidence>
<keyword evidence="6" id="KW-0325">Glycoprotein</keyword>
<evidence type="ECO:0000256" key="7">
    <source>
        <dbReference type="SAM" id="MobiDB-lite"/>
    </source>
</evidence>
<keyword evidence="3" id="KW-0735">Signal-anchor</keyword>
<sequence length="1001" mass="107609">MSTPSSSSSSASSTHGRAQPSSGSTAAAPHASAAEGKQGLRSRKLSLTTRQLPAAIATAQVSPSSAVASPLLRGDPSPTRAQGPEVGLGLMLDEVTDSARTSIDISATNGRPLPASSSNTSRSGVGDETDEFFLTATASPSIPSFDERTIRRTPSGRLPQLSTVTTTSGSTSAPLQIFTGSPLPPQFSSSPVPSPLPLPRPYSPSHQAYNLGPATSTTTNGSANSSLPMSRPPSYMTSMSAHPMDRSRSNGSDIHSRQQSLTSACPPATSSVGINAGLSTPKSDVGALSPSLGGPRSWRTYNWGVAPEKGMDHGEDVREGAKSRGELGWGSKVLALPSALLSIFLAPINSGSSYPARHPYSPTLNGTSSPSKPMTSGPLPSKRYPLPIRLLTIAYLIFSFLFLSLSLSQSLLPASSSDASASRLAALRAKLGPRGGTGQEGWQLVRNYADGLGAKAGIDLGWGRYKGPEGEVELVTPVGEPEEELEWGPVRRIGHADGTFVSGSTPFSLSLTLPCFPEPITDLAAKDAKQNPLTPFSHTYRFSKMHEKIHWDLHDEIVPFAFHASSKPAGDDVTACLYTNQAWLSTLPSFVQAWRGPVSLVFEATHSRLDSTARTSFLADISALRESHPLIKQFVDFHVVGAPLSMSERTLNKTRERMIKSPTALNYQLNLARFFSRTDVVFLVGDARITPSGGLRRKLTTSGVRNLVLERGDAIVVPTFGFVRDPTGDPGNNPIPSLAELRVKMGLATDSAAAKSNMPAPNTFAGIGADEFEPLAAEYIHALFETLPVQPEDWPTRKQQLVQLVNTRVPSPEAPTTAALALYDRRWDLNRGPTNWYLWRKSSTDPRLLENPSSGGGLGLGLDGAVGGGKEVYRVVDYDLHYAPLVVVSKKGQPWCTERFDDVRAACVYQMYLTGAEMWVLPDEWTYTLEVLEKRPDSDQEDPADKLKNSISSRLYGKFHQEACMHYGREFLSVQMWDSDKAQHLRETCARTLGSWGMGAV</sequence>
<feature type="region of interest" description="Disordered" evidence="7">
    <location>
        <begin position="1"/>
        <end position="85"/>
    </location>
</feature>
<proteinExistence type="predicted"/>
<dbReference type="Proteomes" id="UP000243876">
    <property type="component" value="Unassembled WGS sequence"/>
</dbReference>
<feature type="compositionally biased region" description="Polar residues" evidence="7">
    <location>
        <begin position="249"/>
        <end position="282"/>
    </location>
</feature>
<feature type="compositionally biased region" description="Pro residues" evidence="7">
    <location>
        <begin position="192"/>
        <end position="202"/>
    </location>
</feature>
<feature type="non-terminal residue" evidence="8">
    <location>
        <position position="1"/>
    </location>
</feature>
<feature type="compositionally biased region" description="Low complexity" evidence="7">
    <location>
        <begin position="21"/>
        <end position="34"/>
    </location>
</feature>
<feature type="region of interest" description="Disordered" evidence="7">
    <location>
        <begin position="104"/>
        <end position="127"/>
    </location>
</feature>
<feature type="compositionally biased region" description="Polar residues" evidence="7">
    <location>
        <begin position="362"/>
        <end position="374"/>
    </location>
</feature>